<sequence>MKIQYASDLHLEFECNLNFIKENPLIVKGDILILAGDTGIIGTESFDPKQNPFWEWASKNYKQVLVALGNHEFYNNYDLSTIKDGFVGEILENVHYYYNCVVTIEDVDIIISTLWTNIGKKNSDMIRMKVNDFKKIHYGENRLITVEEFNQEHERCLNFITKSIKESSSKKKGQKYIIVTHHVPSKKLNPPEFKGSNLNEAFTVDITNIIKKSGAKYWIFGHSHRNVDKEIGKTKCVSNQFGYIFTNEHITFNREKFFEI</sequence>
<reference evidence="2 3" key="2">
    <citation type="submission" date="2016-08" db="EMBL/GenBank/DDBJ databases">
        <title>Pervasive Adenine N6-methylation of Active Genes in Fungi.</title>
        <authorList>
            <consortium name="DOE Joint Genome Institute"/>
            <person name="Mondo S.J."/>
            <person name="Dannebaum R.O."/>
            <person name="Kuo R.C."/>
            <person name="Labutti K."/>
            <person name="Haridas S."/>
            <person name="Kuo A."/>
            <person name="Salamov A."/>
            <person name="Ahrendt S.R."/>
            <person name="Lipzen A."/>
            <person name="Sullivan W."/>
            <person name="Andreopoulos W.B."/>
            <person name="Clum A."/>
            <person name="Lindquist E."/>
            <person name="Daum C."/>
            <person name="Ramamoorthy G.K."/>
            <person name="Gryganskyi A."/>
            <person name="Culley D."/>
            <person name="Magnuson J.K."/>
            <person name="James T.Y."/>
            <person name="O'Malley M.A."/>
            <person name="Stajich J.E."/>
            <person name="Spatafora J.W."/>
            <person name="Visel A."/>
            <person name="Grigoriev I.V."/>
        </authorList>
    </citation>
    <scope>NUCLEOTIDE SEQUENCE [LARGE SCALE GENOMIC DNA]</scope>
    <source>
        <strain evidence="2 3">S4</strain>
    </source>
</reference>
<dbReference type="PANTHER" id="PTHR37844:SF1">
    <property type="entry name" value="CALCINEURIN-LIKE PHOSPHOESTERASE DOMAIN-CONTAINING PROTEIN"/>
    <property type="match status" value="1"/>
</dbReference>
<dbReference type="PANTHER" id="PTHR37844">
    <property type="entry name" value="SER/THR PROTEIN PHOSPHATASE SUPERFAMILY (AFU_ORTHOLOGUE AFUA_1G14840)"/>
    <property type="match status" value="1"/>
</dbReference>
<dbReference type="InterPro" id="IPR004843">
    <property type="entry name" value="Calcineurin-like_PHP"/>
</dbReference>
<dbReference type="EMBL" id="MCFG01000009">
    <property type="protein sequence ID" value="ORX87371.1"/>
    <property type="molecule type" value="Genomic_DNA"/>
</dbReference>
<accession>A0A1Y1XNR4</accession>
<name>A0A1Y1XNR4_9FUNG</name>
<keyword evidence="3" id="KW-1185">Reference proteome</keyword>
<dbReference type="Gene3D" id="3.60.21.10">
    <property type="match status" value="1"/>
</dbReference>
<comment type="caution">
    <text evidence="2">The sequence shown here is derived from an EMBL/GenBank/DDBJ whole genome shotgun (WGS) entry which is preliminary data.</text>
</comment>
<dbReference type="GO" id="GO:0016787">
    <property type="term" value="F:hydrolase activity"/>
    <property type="evidence" value="ECO:0007669"/>
    <property type="project" value="InterPro"/>
</dbReference>
<evidence type="ECO:0000259" key="1">
    <source>
        <dbReference type="Pfam" id="PF00149"/>
    </source>
</evidence>
<evidence type="ECO:0000313" key="2">
    <source>
        <dbReference type="EMBL" id="ORX87371.1"/>
    </source>
</evidence>
<dbReference type="Pfam" id="PF00149">
    <property type="entry name" value="Metallophos"/>
    <property type="match status" value="1"/>
</dbReference>
<feature type="domain" description="Calcineurin-like phosphoesterase" evidence="1">
    <location>
        <begin position="1"/>
        <end position="225"/>
    </location>
</feature>
<evidence type="ECO:0000313" key="3">
    <source>
        <dbReference type="Proteomes" id="UP000193944"/>
    </source>
</evidence>
<dbReference type="AlphaFoldDB" id="A0A1Y1XNR4"/>
<protein>
    <submittedName>
        <fullName evidence="2">Calcineurin-like phosphoesterase</fullName>
    </submittedName>
</protein>
<dbReference type="Proteomes" id="UP000193944">
    <property type="component" value="Unassembled WGS sequence"/>
</dbReference>
<dbReference type="SUPFAM" id="SSF56300">
    <property type="entry name" value="Metallo-dependent phosphatases"/>
    <property type="match status" value="1"/>
</dbReference>
<proteinExistence type="predicted"/>
<organism evidence="2 3">
    <name type="scientific">Anaeromyces robustus</name>
    <dbReference type="NCBI Taxonomy" id="1754192"/>
    <lineage>
        <taxon>Eukaryota</taxon>
        <taxon>Fungi</taxon>
        <taxon>Fungi incertae sedis</taxon>
        <taxon>Chytridiomycota</taxon>
        <taxon>Chytridiomycota incertae sedis</taxon>
        <taxon>Neocallimastigomycetes</taxon>
        <taxon>Neocallimastigales</taxon>
        <taxon>Neocallimastigaceae</taxon>
        <taxon>Anaeromyces</taxon>
    </lineage>
</organism>
<reference evidence="2 3" key="1">
    <citation type="submission" date="2016-08" db="EMBL/GenBank/DDBJ databases">
        <title>A Parts List for Fungal Cellulosomes Revealed by Comparative Genomics.</title>
        <authorList>
            <consortium name="DOE Joint Genome Institute"/>
            <person name="Haitjema C.H."/>
            <person name="Gilmore S.P."/>
            <person name="Henske J.K."/>
            <person name="Solomon K.V."/>
            <person name="De Groot R."/>
            <person name="Kuo A."/>
            <person name="Mondo S.J."/>
            <person name="Salamov A.A."/>
            <person name="Labutti K."/>
            <person name="Zhao Z."/>
            <person name="Chiniquy J."/>
            <person name="Barry K."/>
            <person name="Brewer H.M."/>
            <person name="Purvine S.O."/>
            <person name="Wright A.T."/>
            <person name="Boxma B."/>
            <person name="Van Alen T."/>
            <person name="Hackstein J.H."/>
            <person name="Baker S.E."/>
            <person name="Grigoriev I.V."/>
            <person name="O'Malley M.A."/>
        </authorList>
    </citation>
    <scope>NUCLEOTIDE SEQUENCE [LARGE SCALE GENOMIC DNA]</scope>
    <source>
        <strain evidence="2 3">S4</strain>
    </source>
</reference>
<dbReference type="InterPro" id="IPR029052">
    <property type="entry name" value="Metallo-depent_PP-like"/>
</dbReference>
<dbReference type="OrthoDB" id="550558at2759"/>
<gene>
    <name evidence="2" type="ORF">BCR32DRAFT_240204</name>
</gene>